<dbReference type="InterPro" id="IPR040503">
    <property type="entry name" value="TRHO_N"/>
</dbReference>
<accession>F0YGF8</accession>
<feature type="compositionally biased region" description="Basic and acidic residues" evidence="1">
    <location>
        <begin position="1"/>
        <end position="22"/>
    </location>
</feature>
<gene>
    <name evidence="3" type="ORF">AURANDRAFT_54461</name>
</gene>
<evidence type="ECO:0000256" key="1">
    <source>
        <dbReference type="SAM" id="MobiDB-lite"/>
    </source>
</evidence>
<organism evidence="4">
    <name type="scientific">Aureococcus anophagefferens</name>
    <name type="common">Harmful bloom alga</name>
    <dbReference type="NCBI Taxonomy" id="44056"/>
    <lineage>
        <taxon>Eukaryota</taxon>
        <taxon>Sar</taxon>
        <taxon>Stramenopiles</taxon>
        <taxon>Ochrophyta</taxon>
        <taxon>Pelagophyceae</taxon>
        <taxon>Pelagomonadales</taxon>
        <taxon>Pelagomonadaceae</taxon>
        <taxon>Aureococcus</taxon>
    </lineage>
</organism>
<dbReference type="InterPro" id="IPR020936">
    <property type="entry name" value="TrhO"/>
</dbReference>
<protein>
    <recommendedName>
        <fullName evidence="2">Rhodanese domain-containing protein</fullName>
    </recommendedName>
</protein>
<dbReference type="InterPro" id="IPR001763">
    <property type="entry name" value="Rhodanese-like_dom"/>
</dbReference>
<dbReference type="GeneID" id="20222391"/>
<feature type="compositionally biased region" description="Low complexity" evidence="1">
    <location>
        <begin position="56"/>
        <end position="93"/>
    </location>
</feature>
<dbReference type="SMART" id="SM00450">
    <property type="entry name" value="RHOD"/>
    <property type="match status" value="1"/>
</dbReference>
<dbReference type="eggNOG" id="ENOG502QSQK">
    <property type="taxonomic scope" value="Eukaryota"/>
</dbReference>
<proteinExistence type="predicted"/>
<dbReference type="AlphaFoldDB" id="F0YGF8"/>
<dbReference type="SUPFAM" id="SSF52821">
    <property type="entry name" value="Rhodanese/Cell cycle control phosphatase"/>
    <property type="match status" value="1"/>
</dbReference>
<dbReference type="OrthoDB" id="25002at2759"/>
<evidence type="ECO:0000259" key="2">
    <source>
        <dbReference type="PROSITE" id="PS50206"/>
    </source>
</evidence>
<feature type="region of interest" description="Disordered" evidence="1">
    <location>
        <begin position="1"/>
        <end position="94"/>
    </location>
</feature>
<dbReference type="InterPro" id="IPR036873">
    <property type="entry name" value="Rhodanese-like_dom_sf"/>
</dbReference>
<dbReference type="PANTHER" id="PTHR43268">
    <property type="entry name" value="THIOSULFATE SULFURTRANSFERASE/RHODANESE-LIKE DOMAIN-CONTAINING PROTEIN 2"/>
    <property type="match status" value="1"/>
</dbReference>
<dbReference type="InterPro" id="IPR022111">
    <property type="entry name" value="Rhodanese_C"/>
</dbReference>
<feature type="domain" description="Rhodanese" evidence="2">
    <location>
        <begin position="228"/>
        <end position="326"/>
    </location>
</feature>
<reference evidence="3 4" key="1">
    <citation type="journal article" date="2011" name="Proc. Natl. Acad. Sci. U.S.A.">
        <title>Niche of harmful alga Aureococcus anophagefferens revealed through ecogenomics.</title>
        <authorList>
            <person name="Gobler C.J."/>
            <person name="Berry D.L."/>
            <person name="Dyhrman S.T."/>
            <person name="Wilhelm S.W."/>
            <person name="Salamov A."/>
            <person name="Lobanov A.V."/>
            <person name="Zhang Y."/>
            <person name="Collier J.L."/>
            <person name="Wurch L.L."/>
            <person name="Kustka A.B."/>
            <person name="Dill B.D."/>
            <person name="Shah M."/>
            <person name="VerBerkmoes N.C."/>
            <person name="Kuo A."/>
            <person name="Terry A."/>
            <person name="Pangilinan J."/>
            <person name="Lindquist E.A."/>
            <person name="Lucas S."/>
            <person name="Paulsen I.T."/>
            <person name="Hattenrath-Lehmann T.K."/>
            <person name="Talmage S.C."/>
            <person name="Walker E.A."/>
            <person name="Koch F."/>
            <person name="Burson A.M."/>
            <person name="Marcoval M.A."/>
            <person name="Tang Y.Z."/>
            <person name="Lecleir G.R."/>
            <person name="Coyne K.J."/>
            <person name="Berg G.M."/>
            <person name="Bertrand E.M."/>
            <person name="Saito M.A."/>
            <person name="Gladyshev V.N."/>
            <person name="Grigoriev I.V."/>
        </authorList>
    </citation>
    <scope>NUCLEOTIDE SEQUENCE [LARGE SCALE GENOMIC DNA]</scope>
    <source>
        <strain evidence="4">CCMP 1984</strain>
    </source>
</reference>
<dbReference type="Gene3D" id="3.40.250.10">
    <property type="entry name" value="Rhodanese-like domain"/>
    <property type="match status" value="1"/>
</dbReference>
<name>F0YGF8_AURAN</name>
<sequence length="412" mass="44514">MPKARAKLEKKLGREPTKEEVATYKAKKKAKKAAKAEQRAAAAASPNKEKKRSAETEAAAPAAKKAKAAPGDPAAAAPPAAARSSSSSSAAPEEPGPVTIVLFYAYCEGLMSKQRQTAAIKFCVESLKTHGVTGRLRVAREGYNGTLTGPTAGVRAFTASLETFDAATFGNGRVDFKYVDGLPRNQMLKGVKCWPVAEIVTYGFDARDAPLDKGGTHLAPADFHRALEDPDAVVVDVRNYNESLIGKFAPPGDKVLDPMMRRSTEFPKWVADNRHKLEDKKVLMYCTGGVRCERASAYMGSQGIKNVFQLEGGIHRYLEEFQSDGGHWVGKNYTFDKRFSHGADNARVISACVHCGDPWDRYQAQAKCANRSCAIEVLLCRPCQRQAGGPPPKASLFCDLCKPGGNKCARAA</sequence>
<keyword evidence="4" id="KW-1185">Reference proteome</keyword>
<dbReference type="Pfam" id="PF12368">
    <property type="entry name" value="Rhodanese_C"/>
    <property type="match status" value="1"/>
</dbReference>
<dbReference type="RefSeq" id="XP_009039504.1">
    <property type="nucleotide sequence ID" value="XM_009041256.1"/>
</dbReference>
<dbReference type="Pfam" id="PF00581">
    <property type="entry name" value="Rhodanese"/>
    <property type="match status" value="1"/>
</dbReference>
<dbReference type="OMA" id="MRKSTEF"/>
<evidence type="ECO:0000313" key="4">
    <source>
        <dbReference type="Proteomes" id="UP000002729"/>
    </source>
</evidence>
<dbReference type="Gene3D" id="3.30.70.100">
    <property type="match status" value="1"/>
</dbReference>
<dbReference type="PANTHER" id="PTHR43268:SF7">
    <property type="entry name" value="RHODANESE DOMAIN-CONTAINING PROTEIN"/>
    <property type="match status" value="1"/>
</dbReference>
<dbReference type="PROSITE" id="PS50206">
    <property type="entry name" value="RHODANESE_3"/>
    <property type="match status" value="1"/>
</dbReference>
<dbReference type="Pfam" id="PF17773">
    <property type="entry name" value="UPF0176_N"/>
    <property type="match status" value="1"/>
</dbReference>
<dbReference type="Proteomes" id="UP000002729">
    <property type="component" value="Unassembled WGS sequence"/>
</dbReference>
<dbReference type="KEGG" id="aaf:AURANDRAFT_54461"/>
<dbReference type="CDD" id="cd01518">
    <property type="entry name" value="RHOD_YceA"/>
    <property type="match status" value="1"/>
</dbReference>
<evidence type="ECO:0000313" key="3">
    <source>
        <dbReference type="EMBL" id="EGB05662.1"/>
    </source>
</evidence>
<dbReference type="EMBL" id="GL833139">
    <property type="protein sequence ID" value="EGB05662.1"/>
    <property type="molecule type" value="Genomic_DNA"/>
</dbReference>
<dbReference type="InParanoid" id="F0YGF8"/>